<dbReference type="PANTHER" id="PTHR30409:SF1">
    <property type="entry name" value="CARBAMATE KINASE-RELATED"/>
    <property type="match status" value="1"/>
</dbReference>
<dbReference type="OrthoDB" id="9766717at2"/>
<reference evidence="6 7" key="1">
    <citation type="submission" date="2018-05" db="EMBL/GenBank/DDBJ databases">
        <title>Genetic diversity of glacier-inhabiting Cryobacterium bacteria in China and description of Cryobacterium mengkeensis sp. nov. and Arthrobacter glacialis sp. nov.</title>
        <authorList>
            <person name="Liu Q."/>
            <person name="Xin Y.-H."/>
        </authorList>
    </citation>
    <scope>NUCLEOTIDE SEQUENCE [LARGE SCALE GENOMIC DNA]</scope>
    <source>
        <strain evidence="6 7">LI2</strain>
    </source>
</reference>
<dbReference type="InterPro" id="IPR003964">
    <property type="entry name" value="Carb_kinase"/>
</dbReference>
<evidence type="ECO:0000256" key="3">
    <source>
        <dbReference type="ARBA" id="ARBA00022777"/>
    </source>
</evidence>
<dbReference type="EMBL" id="QJVD01000059">
    <property type="protein sequence ID" value="PYI64279.1"/>
    <property type="molecule type" value="Genomic_DNA"/>
</dbReference>
<dbReference type="InterPro" id="IPR001048">
    <property type="entry name" value="Asp/Glu/Uridylate_kinase"/>
</dbReference>
<dbReference type="Proteomes" id="UP000247832">
    <property type="component" value="Unassembled WGS sequence"/>
</dbReference>
<evidence type="ECO:0000256" key="1">
    <source>
        <dbReference type="ARBA" id="ARBA00011066"/>
    </source>
</evidence>
<dbReference type="PRINTS" id="PR01469">
    <property type="entry name" value="CARBMTKINASE"/>
</dbReference>
<name>A0A2V5KZP1_9MICC</name>
<dbReference type="GO" id="GO:0008804">
    <property type="term" value="F:carbamate kinase activity"/>
    <property type="evidence" value="ECO:0007669"/>
    <property type="project" value="InterPro"/>
</dbReference>
<dbReference type="RefSeq" id="WP_110503184.1">
    <property type="nucleotide sequence ID" value="NZ_QJVD01000059.1"/>
</dbReference>
<dbReference type="PANTHER" id="PTHR30409">
    <property type="entry name" value="CARBAMATE KINASE"/>
    <property type="match status" value="1"/>
</dbReference>
<dbReference type="Gene3D" id="3.40.1160.10">
    <property type="entry name" value="Acetylglutamate kinase-like"/>
    <property type="match status" value="1"/>
</dbReference>
<evidence type="ECO:0000256" key="4">
    <source>
        <dbReference type="PIRNR" id="PIRNR000723"/>
    </source>
</evidence>
<gene>
    <name evidence="6" type="ORF">CVV68_22325</name>
</gene>
<sequence length="300" mass="30811">MRIIVALGGNALLRRGEHPESRIQTQRLAAVAPSLVQLSVDHQLVIVHGNGPQVGLLASENATDTSIAAAYPLGDMVAESQGLIGLWLQRSLHNAGMAGPVAALVCQTVVDASDPAWQVPTKYIGPGYSAEDAQVLAKQYGWIFKEDGSHRRRVVPSPAPVEIVEQDIIVGLLAAGVTVIAGGGGGVPVTHDDGVLSGVDAVVDKDSVAALLAIRLDADLLAILTDVPAVMTGFGTPQQQPIHAITCAALEGNTFADGSMGPKVRAAIGFVQATGRRVAIGSLDDALAVVAGEAGTQVRA</sequence>
<dbReference type="CDD" id="cd04235">
    <property type="entry name" value="AAK_CK"/>
    <property type="match status" value="1"/>
</dbReference>
<feature type="domain" description="Aspartate/glutamate/uridylate kinase" evidence="5">
    <location>
        <begin position="1"/>
        <end position="281"/>
    </location>
</feature>
<proteinExistence type="inferred from homology"/>
<dbReference type="InterPro" id="IPR036393">
    <property type="entry name" value="AceGlu_kinase-like_sf"/>
</dbReference>
<organism evidence="6 7">
    <name type="scientific">Arthrobacter livingstonensis</name>
    <dbReference type="NCBI Taxonomy" id="670078"/>
    <lineage>
        <taxon>Bacteria</taxon>
        <taxon>Bacillati</taxon>
        <taxon>Actinomycetota</taxon>
        <taxon>Actinomycetes</taxon>
        <taxon>Micrococcales</taxon>
        <taxon>Micrococcaceae</taxon>
        <taxon>Arthrobacter</taxon>
    </lineage>
</organism>
<evidence type="ECO:0000313" key="7">
    <source>
        <dbReference type="Proteomes" id="UP000247832"/>
    </source>
</evidence>
<dbReference type="NCBIfam" id="NF009008">
    <property type="entry name" value="PRK12354.1"/>
    <property type="match status" value="1"/>
</dbReference>
<keyword evidence="2 4" id="KW-0808">Transferase</keyword>
<evidence type="ECO:0000259" key="5">
    <source>
        <dbReference type="Pfam" id="PF00696"/>
    </source>
</evidence>
<evidence type="ECO:0000313" key="6">
    <source>
        <dbReference type="EMBL" id="PYI64279.1"/>
    </source>
</evidence>
<dbReference type="AlphaFoldDB" id="A0A2V5KZP1"/>
<dbReference type="GO" id="GO:0019546">
    <property type="term" value="P:L-arginine deiminase pathway"/>
    <property type="evidence" value="ECO:0007669"/>
    <property type="project" value="TreeGrafter"/>
</dbReference>
<keyword evidence="7" id="KW-1185">Reference proteome</keyword>
<comment type="caution">
    <text evidence="6">The sequence shown here is derived from an EMBL/GenBank/DDBJ whole genome shotgun (WGS) entry which is preliminary data.</text>
</comment>
<dbReference type="SUPFAM" id="SSF53633">
    <property type="entry name" value="Carbamate kinase-like"/>
    <property type="match status" value="1"/>
</dbReference>
<evidence type="ECO:0000256" key="2">
    <source>
        <dbReference type="ARBA" id="ARBA00022679"/>
    </source>
</evidence>
<accession>A0A2V5KZP1</accession>
<dbReference type="PIRSF" id="PIRSF000723">
    <property type="entry name" value="Carbamate_kin"/>
    <property type="match status" value="1"/>
</dbReference>
<comment type="similarity">
    <text evidence="1 4">Belongs to the carbamate kinase family.</text>
</comment>
<keyword evidence="3 4" id="KW-0418">Kinase</keyword>
<dbReference type="Pfam" id="PF00696">
    <property type="entry name" value="AA_kinase"/>
    <property type="match status" value="1"/>
</dbReference>
<protein>
    <recommendedName>
        <fullName evidence="4">Carbamate kinase</fullName>
    </recommendedName>
</protein>
<dbReference type="GO" id="GO:0005829">
    <property type="term" value="C:cytosol"/>
    <property type="evidence" value="ECO:0007669"/>
    <property type="project" value="TreeGrafter"/>
</dbReference>